<dbReference type="PANTHER" id="PTHR11699">
    <property type="entry name" value="ALDEHYDE DEHYDROGENASE-RELATED"/>
    <property type="match status" value="1"/>
</dbReference>
<dbReference type="Proteomes" id="UP000199199">
    <property type="component" value="Unassembled WGS sequence"/>
</dbReference>
<name>A0A1I6TL23_9EURY</name>
<evidence type="ECO:0000256" key="3">
    <source>
        <dbReference type="ARBA" id="ARBA00023002"/>
    </source>
</evidence>
<evidence type="ECO:0000256" key="2">
    <source>
        <dbReference type="ARBA" id="ARBA00011881"/>
    </source>
</evidence>
<evidence type="ECO:0000259" key="4">
    <source>
        <dbReference type="Pfam" id="PF00171"/>
    </source>
</evidence>
<keyword evidence="3" id="KW-0560">Oxidoreductase</keyword>
<dbReference type="Gene3D" id="3.40.309.10">
    <property type="entry name" value="Aldehyde Dehydrogenase, Chain A, domain 2"/>
    <property type="match status" value="1"/>
</dbReference>
<reference evidence="6" key="1">
    <citation type="submission" date="2016-10" db="EMBL/GenBank/DDBJ databases">
        <authorList>
            <person name="Varghese N."/>
            <person name="Submissions S."/>
        </authorList>
    </citation>
    <scope>NUCLEOTIDE SEQUENCE [LARGE SCALE GENOMIC DNA]</scope>
    <source>
        <strain evidence="6">DSM 22427</strain>
    </source>
</reference>
<dbReference type="InterPro" id="IPR016163">
    <property type="entry name" value="Ald_DH_C"/>
</dbReference>
<dbReference type="SUPFAM" id="SSF53720">
    <property type="entry name" value="ALDH-like"/>
    <property type="match status" value="1"/>
</dbReference>
<comment type="similarity">
    <text evidence="1">Belongs to the aldehyde dehydrogenase family.</text>
</comment>
<dbReference type="GO" id="GO:0016620">
    <property type="term" value="F:oxidoreductase activity, acting on the aldehyde or oxo group of donors, NAD or NADP as acceptor"/>
    <property type="evidence" value="ECO:0007669"/>
    <property type="project" value="InterPro"/>
</dbReference>
<organism evidence="5 6">
    <name type="scientific">Halostagnicola kamekurae</name>
    <dbReference type="NCBI Taxonomy" id="619731"/>
    <lineage>
        <taxon>Archaea</taxon>
        <taxon>Methanobacteriati</taxon>
        <taxon>Methanobacteriota</taxon>
        <taxon>Stenosarchaea group</taxon>
        <taxon>Halobacteria</taxon>
        <taxon>Halobacteriales</taxon>
        <taxon>Natrialbaceae</taxon>
        <taxon>Halostagnicola</taxon>
    </lineage>
</organism>
<comment type="subunit">
    <text evidence="2">Homotetramer.</text>
</comment>
<keyword evidence="6" id="KW-1185">Reference proteome</keyword>
<accession>A0A1I6TL23</accession>
<dbReference type="InterPro" id="IPR015590">
    <property type="entry name" value="Aldehyde_DH_dom"/>
</dbReference>
<dbReference type="AlphaFoldDB" id="A0A1I6TL23"/>
<evidence type="ECO:0000256" key="1">
    <source>
        <dbReference type="ARBA" id="ARBA00009986"/>
    </source>
</evidence>
<gene>
    <name evidence="5" type="ORF">SAMN04488556_3201</name>
</gene>
<protein>
    <submittedName>
        <fullName evidence="5">Aldehyde dehydrogenase (NAD+)</fullName>
    </submittedName>
</protein>
<dbReference type="InterPro" id="IPR016161">
    <property type="entry name" value="Ald_DH/histidinol_DH"/>
</dbReference>
<proteinExistence type="inferred from homology"/>
<dbReference type="InterPro" id="IPR016162">
    <property type="entry name" value="Ald_DH_N"/>
</dbReference>
<dbReference type="FunFam" id="3.40.605.10:FF:000007">
    <property type="entry name" value="NAD/NADP-dependent betaine aldehyde dehydrogenase"/>
    <property type="match status" value="1"/>
</dbReference>
<dbReference type="Pfam" id="PF00171">
    <property type="entry name" value="Aldedh"/>
    <property type="match status" value="1"/>
</dbReference>
<dbReference type="EMBL" id="FOZS01000003">
    <property type="protein sequence ID" value="SFS89919.1"/>
    <property type="molecule type" value="Genomic_DNA"/>
</dbReference>
<evidence type="ECO:0000313" key="5">
    <source>
        <dbReference type="EMBL" id="SFS89919.1"/>
    </source>
</evidence>
<sequence>MSIGIDTGSFPEHRTRHVSRRRSRALTLEAENHVQIIRTVYEEPEEPRVTERYQNYVGGAWTDTETADTFETTDPSAPAEVVSTYQQSSTDDANAAVEAAAAAQSEWANTPAPERGAILREAGSILADRKDELTELLTREEGKTHAEAGGEVQRAIDIFYYYAEKTRDLGGSVKSASGPRTNLYTVDEPVGVTALITPWNYPIAIPAWKLAPALATGNAVVLNPASVAPGVALELFKALDEAGLPDGVANVVTGPGSTVGDAIITHDDVDAVSFTGSGEVGHMVYDKATDDGKRVQTELGGKNPTVVTDSADVEEAAEIVASGAFGVTGQACTACSRAIVHTDVYDEFVDAVVAEAESIEIGPGDEYEMGPQVTESELEGTLEYIDVAEQEGATLETGGGQPDGERFEDGYYVEPTVFSDVDNDYQIAQEEVFGPVLAVIEVEDYEAGVEAANDVQYGLSASIVTDDHTEAERFVREVEAGVAKINAKTTGLELHVPFGGFKQSSSETWREQGDAGIDFYTIEKTVYDTF</sequence>
<dbReference type="Gene3D" id="3.40.605.10">
    <property type="entry name" value="Aldehyde Dehydrogenase, Chain A, domain 1"/>
    <property type="match status" value="1"/>
</dbReference>
<feature type="domain" description="Aldehyde dehydrogenase" evidence="4">
    <location>
        <begin position="61"/>
        <end position="526"/>
    </location>
</feature>
<evidence type="ECO:0000313" key="6">
    <source>
        <dbReference type="Proteomes" id="UP000199199"/>
    </source>
</evidence>